<dbReference type="PANTHER" id="PTHR43798:SF31">
    <property type="entry name" value="AB HYDROLASE SUPERFAMILY PROTEIN YCLE"/>
    <property type="match status" value="1"/>
</dbReference>
<dbReference type="AlphaFoldDB" id="A0A238J2T2"/>
<dbReference type="PANTHER" id="PTHR43798">
    <property type="entry name" value="MONOACYLGLYCEROL LIPASE"/>
    <property type="match status" value="1"/>
</dbReference>
<dbReference type="Pfam" id="PF12146">
    <property type="entry name" value="Hydrolase_4"/>
    <property type="match status" value="1"/>
</dbReference>
<dbReference type="SUPFAM" id="SSF46894">
    <property type="entry name" value="C-terminal effector domain of the bipartite response regulators"/>
    <property type="match status" value="1"/>
</dbReference>
<dbReference type="GO" id="GO:0016020">
    <property type="term" value="C:membrane"/>
    <property type="evidence" value="ECO:0007669"/>
    <property type="project" value="TreeGrafter"/>
</dbReference>
<dbReference type="PRINTS" id="PR00038">
    <property type="entry name" value="HTHLUXR"/>
</dbReference>
<dbReference type="InterPro" id="IPR016032">
    <property type="entry name" value="Sig_transdc_resp-reg_C-effctor"/>
</dbReference>
<dbReference type="CDD" id="cd06170">
    <property type="entry name" value="LuxR_C_like"/>
    <property type="match status" value="1"/>
</dbReference>
<organism evidence="3 4">
    <name type="scientific">Boseongicola aestuarii</name>
    <dbReference type="NCBI Taxonomy" id="1470561"/>
    <lineage>
        <taxon>Bacteria</taxon>
        <taxon>Pseudomonadati</taxon>
        <taxon>Pseudomonadota</taxon>
        <taxon>Alphaproteobacteria</taxon>
        <taxon>Rhodobacterales</taxon>
        <taxon>Paracoccaceae</taxon>
        <taxon>Boseongicola</taxon>
    </lineage>
</organism>
<dbReference type="EC" id="3.1.1.2" evidence="3"/>
<dbReference type="InterPro" id="IPR000073">
    <property type="entry name" value="AB_hydrolase_1"/>
</dbReference>
<dbReference type="Pfam" id="PF00196">
    <property type="entry name" value="GerE"/>
    <property type="match status" value="1"/>
</dbReference>
<sequence length="344" mass="38003">MTPVRFIETHDGLSLAWSRTGKGPPLVKAAAWLTHLEYDAESPVWSHWVRFLEGHFDYLRYDERGCGLSDRKTGALNLTSWTNDLERVIDAAKIPKPFALLAMSQGTGAAVEYAARHPEDVSHLILCGGYARGVNHRNNPEAAKFYAAIIDVFRMGWDSSNPTFREVFTKRFIPDGNPEKVQWFNDLCGRATSPEIGAELLAARGDMDATAALRNVECPTLVIHAKGDNIAPLEEARFLARSIPSAELVVLPSNNHILQEQEPAWEAFCTQILAFVGASAPETSNPLTPRERQVLDGICAAKSNKEIARDLGVSDKTVRNQITGIFAKLGVSTRQEAILKMQRP</sequence>
<dbReference type="InterPro" id="IPR029058">
    <property type="entry name" value="AB_hydrolase_fold"/>
</dbReference>
<dbReference type="InterPro" id="IPR000792">
    <property type="entry name" value="Tscrpt_reg_LuxR_C"/>
</dbReference>
<evidence type="ECO:0000313" key="3">
    <source>
        <dbReference type="EMBL" id="SMX24927.1"/>
    </source>
</evidence>
<keyword evidence="1 3" id="KW-0378">Hydrolase</keyword>
<dbReference type="Proteomes" id="UP000201838">
    <property type="component" value="Unassembled WGS sequence"/>
</dbReference>
<evidence type="ECO:0000259" key="2">
    <source>
        <dbReference type="PROSITE" id="PS50043"/>
    </source>
</evidence>
<accession>A0A238J2T2</accession>
<evidence type="ECO:0000256" key="1">
    <source>
        <dbReference type="ARBA" id="ARBA00022801"/>
    </source>
</evidence>
<dbReference type="PRINTS" id="PR00111">
    <property type="entry name" value="ABHYDROLASE"/>
</dbReference>
<dbReference type="GO" id="GO:0004064">
    <property type="term" value="F:arylesterase activity"/>
    <property type="evidence" value="ECO:0007669"/>
    <property type="project" value="UniProtKB-EC"/>
</dbReference>
<dbReference type="InterPro" id="IPR022742">
    <property type="entry name" value="Hydrolase_4"/>
</dbReference>
<dbReference type="SMART" id="SM00421">
    <property type="entry name" value="HTH_LUXR"/>
    <property type="match status" value="1"/>
</dbReference>
<gene>
    <name evidence="3" type="ORF">BOA8489_03060</name>
</gene>
<dbReference type="InterPro" id="IPR050266">
    <property type="entry name" value="AB_hydrolase_sf"/>
</dbReference>
<evidence type="ECO:0000313" key="4">
    <source>
        <dbReference type="Proteomes" id="UP000201838"/>
    </source>
</evidence>
<dbReference type="Gene3D" id="3.40.50.1820">
    <property type="entry name" value="alpha/beta hydrolase"/>
    <property type="match status" value="1"/>
</dbReference>
<dbReference type="PROSITE" id="PS50043">
    <property type="entry name" value="HTH_LUXR_2"/>
    <property type="match status" value="1"/>
</dbReference>
<protein>
    <submittedName>
        <fullName evidence="3">Arylesterase</fullName>
        <ecNumber evidence="3">3.1.1.2</ecNumber>
    </submittedName>
</protein>
<dbReference type="Gene3D" id="1.10.10.10">
    <property type="entry name" value="Winged helix-like DNA-binding domain superfamily/Winged helix DNA-binding domain"/>
    <property type="match status" value="1"/>
</dbReference>
<dbReference type="GO" id="GO:0006355">
    <property type="term" value="P:regulation of DNA-templated transcription"/>
    <property type="evidence" value="ECO:0007669"/>
    <property type="project" value="InterPro"/>
</dbReference>
<name>A0A238J2T2_9RHOB</name>
<dbReference type="GO" id="GO:0003677">
    <property type="term" value="F:DNA binding"/>
    <property type="evidence" value="ECO:0007669"/>
    <property type="project" value="InterPro"/>
</dbReference>
<dbReference type="SUPFAM" id="SSF53474">
    <property type="entry name" value="alpha/beta-Hydrolases"/>
    <property type="match status" value="1"/>
</dbReference>
<dbReference type="InterPro" id="IPR036388">
    <property type="entry name" value="WH-like_DNA-bd_sf"/>
</dbReference>
<dbReference type="RefSeq" id="WP_281256204.1">
    <property type="nucleotide sequence ID" value="NZ_FXXQ01000011.1"/>
</dbReference>
<proteinExistence type="predicted"/>
<feature type="domain" description="HTH luxR-type" evidence="2">
    <location>
        <begin position="280"/>
        <end position="344"/>
    </location>
</feature>
<reference evidence="3 4" key="1">
    <citation type="submission" date="2017-05" db="EMBL/GenBank/DDBJ databases">
        <authorList>
            <person name="Song R."/>
            <person name="Chenine A.L."/>
            <person name="Ruprecht R.M."/>
        </authorList>
    </citation>
    <scope>NUCLEOTIDE SEQUENCE [LARGE SCALE GENOMIC DNA]</scope>
    <source>
        <strain evidence="3 4">CECT 8489</strain>
    </source>
</reference>
<dbReference type="EMBL" id="FXXQ01000011">
    <property type="protein sequence ID" value="SMX24927.1"/>
    <property type="molecule type" value="Genomic_DNA"/>
</dbReference>
<keyword evidence="4" id="KW-1185">Reference proteome</keyword>